<gene>
    <name evidence="1" type="ORF">BAZSYMA_ACONTIG26396_1</name>
</gene>
<dbReference type="AlphaFoldDB" id="A0A1H6JVV1"/>
<name>A0A1H6JVV1_9GAMM</name>
<dbReference type="Proteomes" id="UP000198988">
    <property type="component" value="Unassembled WGS sequence"/>
</dbReference>
<evidence type="ECO:0000313" key="1">
    <source>
        <dbReference type="EMBL" id="SEH66499.1"/>
    </source>
</evidence>
<organism evidence="1 2">
    <name type="scientific">Bathymodiolus azoricus thioautotrophic gill symbiont</name>
    <dbReference type="NCBI Taxonomy" id="235205"/>
    <lineage>
        <taxon>Bacteria</taxon>
        <taxon>Pseudomonadati</taxon>
        <taxon>Pseudomonadota</taxon>
        <taxon>Gammaproteobacteria</taxon>
        <taxon>sulfur-oxidizing symbionts</taxon>
    </lineage>
</organism>
<dbReference type="EMBL" id="CDSC02000084">
    <property type="protein sequence ID" value="SEH66499.1"/>
    <property type="molecule type" value="Genomic_DNA"/>
</dbReference>
<reference evidence="2" key="1">
    <citation type="submission" date="2016-06" db="EMBL/GenBank/DDBJ databases">
        <authorList>
            <person name="Petersen J."/>
            <person name="Sayavedra L."/>
        </authorList>
    </citation>
    <scope>NUCLEOTIDE SEQUENCE [LARGE SCALE GENOMIC DNA]</scope>
    <source>
        <strain evidence="2">BazSymA</strain>
    </source>
</reference>
<accession>A0A1H6JVV1</accession>
<evidence type="ECO:0000313" key="2">
    <source>
        <dbReference type="Proteomes" id="UP000198988"/>
    </source>
</evidence>
<proteinExistence type="predicted"/>
<sequence>MFYSFDSFHVVMHQVLKVPISVDYILSIIKSNIPLPQT</sequence>
<protein>
    <submittedName>
        <fullName evidence="1">Uncharacterized protein</fullName>
    </submittedName>
</protein>